<evidence type="ECO:0000313" key="3">
    <source>
        <dbReference type="EMBL" id="QEG33275.1"/>
    </source>
</evidence>
<dbReference type="Gene3D" id="3.20.20.140">
    <property type="entry name" value="Metal-dependent hydrolases"/>
    <property type="match status" value="1"/>
</dbReference>
<dbReference type="SUPFAM" id="SSF51556">
    <property type="entry name" value="Metallo-dependent hydrolases"/>
    <property type="match status" value="1"/>
</dbReference>
<dbReference type="GO" id="GO:0008448">
    <property type="term" value="F:N-acetylglucosamine-6-phosphate deacetylase activity"/>
    <property type="evidence" value="ECO:0007669"/>
    <property type="project" value="UniProtKB-EC"/>
</dbReference>
<dbReference type="PANTHER" id="PTHR11113">
    <property type="entry name" value="N-ACETYLGLUCOSAMINE-6-PHOSPHATE DEACETYLASE"/>
    <property type="match status" value="1"/>
</dbReference>
<evidence type="ECO:0000256" key="1">
    <source>
        <dbReference type="ARBA" id="ARBA00010716"/>
    </source>
</evidence>
<dbReference type="PANTHER" id="PTHR11113:SF14">
    <property type="entry name" value="N-ACETYLGLUCOSAMINE-6-PHOSPHATE DEACETYLASE"/>
    <property type="match status" value="1"/>
</dbReference>
<dbReference type="InterPro" id="IPR032466">
    <property type="entry name" value="Metal_Hydrolase"/>
</dbReference>
<dbReference type="RefSeq" id="WP_238476620.1">
    <property type="nucleotide sequence ID" value="NZ_CP042913.1"/>
</dbReference>
<keyword evidence="2 3" id="KW-0378">Hydrolase</keyword>
<name>A0A5B9Q6W9_9BACT</name>
<dbReference type="KEGG" id="bgok:Pr1d_05360"/>
<evidence type="ECO:0000256" key="2">
    <source>
        <dbReference type="ARBA" id="ARBA00022801"/>
    </source>
</evidence>
<dbReference type="EC" id="3.5.1.25" evidence="3"/>
<accession>A0A5B9Q6W9</accession>
<dbReference type="GO" id="GO:0006046">
    <property type="term" value="P:N-acetylglucosamine catabolic process"/>
    <property type="evidence" value="ECO:0007669"/>
    <property type="project" value="TreeGrafter"/>
</dbReference>
<comment type="similarity">
    <text evidence="1">Belongs to the metallo-dependent hydrolases superfamily. NagA family.</text>
</comment>
<dbReference type="EMBL" id="CP042913">
    <property type="protein sequence ID" value="QEG33275.1"/>
    <property type="molecule type" value="Genomic_DNA"/>
</dbReference>
<dbReference type="Proteomes" id="UP000323917">
    <property type="component" value="Chromosome"/>
</dbReference>
<organism evidence="3 4">
    <name type="scientific">Bythopirellula goksoeyrii</name>
    <dbReference type="NCBI Taxonomy" id="1400387"/>
    <lineage>
        <taxon>Bacteria</taxon>
        <taxon>Pseudomonadati</taxon>
        <taxon>Planctomycetota</taxon>
        <taxon>Planctomycetia</taxon>
        <taxon>Pirellulales</taxon>
        <taxon>Lacipirellulaceae</taxon>
        <taxon>Bythopirellula</taxon>
    </lineage>
</organism>
<keyword evidence="4" id="KW-1185">Reference proteome</keyword>
<sequence>MTTSLMSDHQSGYVDLQVNGYYGIDFNSDELTAEAIHKACQRLEADGVAGILATIITDEVERMATRLARFATLRAADSLVQRIVWGFHIEGPFILNEPGYVGTHPRSAVCPANVTDMQRLLEAAEGLTRIVTLAPERDAGMAVTRMLADQNICVAAGHCNPTLNEIDAAIDAGLSMFTHLGNGCPLELSRHDNIIQRILSRAERLWISFIADGVHIPWPALGNYLKIAGRDRAIVVTDAISAAGLGPGEYELGDQKVIVDEQGATWSADRSHLAGSSATMPQVEERLRRELALSEDEISQLLVYNPQCAINRQEAT</sequence>
<gene>
    <name evidence="3" type="primary">nagA_1</name>
    <name evidence="3" type="ORF">Pr1d_05360</name>
</gene>
<reference evidence="3 4" key="1">
    <citation type="submission" date="2019-08" db="EMBL/GenBank/DDBJ databases">
        <title>Deep-cultivation of Planctomycetes and their phenomic and genomic characterization uncovers novel biology.</title>
        <authorList>
            <person name="Wiegand S."/>
            <person name="Jogler M."/>
            <person name="Boedeker C."/>
            <person name="Pinto D."/>
            <person name="Vollmers J."/>
            <person name="Rivas-Marin E."/>
            <person name="Kohn T."/>
            <person name="Peeters S.H."/>
            <person name="Heuer A."/>
            <person name="Rast P."/>
            <person name="Oberbeckmann S."/>
            <person name="Bunk B."/>
            <person name="Jeske O."/>
            <person name="Meyerdierks A."/>
            <person name="Storesund J.E."/>
            <person name="Kallscheuer N."/>
            <person name="Luecker S."/>
            <person name="Lage O.M."/>
            <person name="Pohl T."/>
            <person name="Merkel B.J."/>
            <person name="Hornburger P."/>
            <person name="Mueller R.-W."/>
            <person name="Bruemmer F."/>
            <person name="Labrenz M."/>
            <person name="Spormann A.M."/>
            <person name="Op den Camp H."/>
            <person name="Overmann J."/>
            <person name="Amann R."/>
            <person name="Jetten M.S.M."/>
            <person name="Mascher T."/>
            <person name="Medema M.H."/>
            <person name="Devos D.P."/>
            <person name="Kaster A.-K."/>
            <person name="Ovreas L."/>
            <person name="Rohde M."/>
            <person name="Galperin M.Y."/>
            <person name="Jogler C."/>
        </authorList>
    </citation>
    <scope>NUCLEOTIDE SEQUENCE [LARGE SCALE GENOMIC DNA]</scope>
    <source>
        <strain evidence="3 4">Pr1d</strain>
    </source>
</reference>
<dbReference type="AlphaFoldDB" id="A0A5B9Q6W9"/>
<protein>
    <submittedName>
        <fullName evidence="3">N-acetylglucosamine-6-phosphate deacetylase</fullName>
        <ecNumber evidence="3">3.5.1.25</ecNumber>
    </submittedName>
</protein>
<evidence type="ECO:0000313" key="4">
    <source>
        <dbReference type="Proteomes" id="UP000323917"/>
    </source>
</evidence>
<proteinExistence type="inferred from homology"/>